<evidence type="ECO:0000313" key="1">
    <source>
        <dbReference type="EMBL" id="TDQ04325.1"/>
    </source>
</evidence>
<reference evidence="1 2" key="1">
    <citation type="submission" date="2019-03" db="EMBL/GenBank/DDBJ databases">
        <title>Genomic Encyclopedia of Type Strains, Phase IV (KMG-IV): sequencing the most valuable type-strain genomes for metagenomic binning, comparative biology and taxonomic classification.</title>
        <authorList>
            <person name="Goeker M."/>
        </authorList>
    </citation>
    <scope>NUCLEOTIDE SEQUENCE [LARGE SCALE GENOMIC DNA]</scope>
    <source>
        <strain evidence="1 2">DSM 45361</strain>
    </source>
</reference>
<comment type="caution">
    <text evidence="1">The sequence shown here is derived from an EMBL/GenBank/DDBJ whole genome shotgun (WGS) entry which is preliminary data.</text>
</comment>
<evidence type="ECO:0008006" key="3">
    <source>
        <dbReference type="Google" id="ProtNLM"/>
    </source>
</evidence>
<protein>
    <recommendedName>
        <fullName evidence="3">HNH endonuclease</fullName>
    </recommendedName>
</protein>
<accession>A0A4V3D044</accession>
<dbReference type="AlphaFoldDB" id="A0A4V3D044"/>
<dbReference type="RefSeq" id="WP_166658980.1">
    <property type="nucleotide sequence ID" value="NZ_SNXZ01000001.1"/>
</dbReference>
<dbReference type="EMBL" id="SNXZ01000001">
    <property type="protein sequence ID" value="TDQ04325.1"/>
    <property type="molecule type" value="Genomic_DNA"/>
</dbReference>
<sequence>MSTPMPSWRDTQRGSMVRGALWLVQEVGHGGIFTKGALREAFPEVSQIDRRLRDLRDYGWQIDTHREDPELKQDEQRLVQVGAEVWVPGQSKTKAKSSITAAQRQKVMEGDGWLCRSCGIAGGDSYDDGTTAQLDIARRQVLLPDGSEEVQLSTECNRCRVGGRGSVVGLGEILRLVDSLGPLEMKIFAGWLSADERRLSGMEKLWGLYRAMPADSRAAVRRAVLGDDEMGVKI</sequence>
<dbReference type="Proteomes" id="UP000295444">
    <property type="component" value="Unassembled WGS sequence"/>
</dbReference>
<name>A0A4V3D044_LABRH</name>
<organism evidence="1 2">
    <name type="scientific">Labedaea rhizosphaerae</name>
    <dbReference type="NCBI Taxonomy" id="598644"/>
    <lineage>
        <taxon>Bacteria</taxon>
        <taxon>Bacillati</taxon>
        <taxon>Actinomycetota</taxon>
        <taxon>Actinomycetes</taxon>
        <taxon>Pseudonocardiales</taxon>
        <taxon>Pseudonocardiaceae</taxon>
        <taxon>Labedaea</taxon>
    </lineage>
</organism>
<proteinExistence type="predicted"/>
<gene>
    <name evidence="1" type="ORF">EV186_101269</name>
</gene>
<keyword evidence="2" id="KW-1185">Reference proteome</keyword>
<evidence type="ECO:0000313" key="2">
    <source>
        <dbReference type="Proteomes" id="UP000295444"/>
    </source>
</evidence>